<reference evidence="1" key="1">
    <citation type="submission" date="2021-01" db="EMBL/GenBank/DDBJ databases">
        <authorList>
            <consortium name="Genoscope - CEA"/>
            <person name="William W."/>
        </authorList>
    </citation>
    <scope>NUCLEOTIDE SEQUENCE</scope>
</reference>
<gene>
    <name evidence="1" type="ORF">DARMORV10_A06P31780.1</name>
</gene>
<dbReference type="Proteomes" id="UP001295469">
    <property type="component" value="Chromosome A06"/>
</dbReference>
<organism evidence="1">
    <name type="scientific">Brassica napus</name>
    <name type="common">Rape</name>
    <dbReference type="NCBI Taxonomy" id="3708"/>
    <lineage>
        <taxon>Eukaryota</taxon>
        <taxon>Viridiplantae</taxon>
        <taxon>Streptophyta</taxon>
        <taxon>Embryophyta</taxon>
        <taxon>Tracheophyta</taxon>
        <taxon>Spermatophyta</taxon>
        <taxon>Magnoliopsida</taxon>
        <taxon>eudicotyledons</taxon>
        <taxon>Gunneridae</taxon>
        <taxon>Pentapetalae</taxon>
        <taxon>rosids</taxon>
        <taxon>malvids</taxon>
        <taxon>Brassicales</taxon>
        <taxon>Brassicaceae</taxon>
        <taxon>Brassiceae</taxon>
        <taxon>Brassica</taxon>
    </lineage>
</organism>
<dbReference type="EMBL" id="HG994360">
    <property type="protein sequence ID" value="CAF2088060.1"/>
    <property type="molecule type" value="Genomic_DNA"/>
</dbReference>
<accession>A0A816SW51</accession>
<proteinExistence type="predicted"/>
<sequence>MSGGEEYLEDLAGYEYVSQLRVTPYNFIPNHRTLLILINTQVPSVSYKDIKEPTSKSWIWNLEKQQNLPTPWVGGDITGSW</sequence>
<evidence type="ECO:0000313" key="1">
    <source>
        <dbReference type="EMBL" id="CAF2088060.1"/>
    </source>
</evidence>
<protein>
    <submittedName>
        <fullName evidence="1">(rape) hypothetical protein</fullName>
    </submittedName>
</protein>
<dbReference type="AlphaFoldDB" id="A0A816SW51"/>
<name>A0A816SW51_BRANA</name>